<evidence type="ECO:0000256" key="7">
    <source>
        <dbReference type="ARBA" id="ARBA00023002"/>
    </source>
</evidence>
<evidence type="ECO:0000256" key="6">
    <source>
        <dbReference type="ARBA" id="ARBA00022857"/>
    </source>
</evidence>
<dbReference type="NCBIfam" id="NF010783">
    <property type="entry name" value="PRK14186.1"/>
    <property type="match status" value="1"/>
</dbReference>
<evidence type="ECO:0000256" key="5">
    <source>
        <dbReference type="ARBA" id="ARBA00022801"/>
    </source>
</evidence>
<sequence length="283" mass="30680">MGEIISGKALSKDVREQVRLDVLALQEKYGKVPHLAVVLVGEDPASQSYVRGKERACTKAGIHSTVIRKPDTISEEELLDIVETLNNDDEVHGVLVQLPLPKHIDENKVIDAIDITKDVDGFHPLNVAYMHLGRPAILPATPKGILTMLHSKNIELQGKDALIIGRSNIVGKPAAMLLMKEHCTVTIAHSRTKNLKEKCLRADIIVAAVGRANTVTADMVKEGAVVIDVGVNRVDGKLVGDCDFEAIKDKASYITPVPGGVGPMTITSLLQNTLECFERIVKP</sequence>
<accession>A0A7L7KQR6</accession>
<dbReference type="InterPro" id="IPR020630">
    <property type="entry name" value="THF_DH/CycHdrlase_cat_dom"/>
</dbReference>
<dbReference type="Pfam" id="PF00763">
    <property type="entry name" value="THF_DHG_CYH"/>
    <property type="match status" value="1"/>
</dbReference>
<dbReference type="NCBIfam" id="NF008058">
    <property type="entry name" value="PRK10792.1"/>
    <property type="match status" value="1"/>
</dbReference>
<dbReference type="GO" id="GO:0004477">
    <property type="term" value="F:methenyltetrahydrofolate cyclohydrolase activity"/>
    <property type="evidence" value="ECO:0007669"/>
    <property type="project" value="UniProtKB-UniRule"/>
</dbReference>
<dbReference type="InterPro" id="IPR036291">
    <property type="entry name" value="NAD(P)-bd_dom_sf"/>
</dbReference>
<dbReference type="SUPFAM" id="SSF51735">
    <property type="entry name" value="NAD(P)-binding Rossmann-fold domains"/>
    <property type="match status" value="1"/>
</dbReference>
<evidence type="ECO:0000259" key="14">
    <source>
        <dbReference type="Pfam" id="PF02882"/>
    </source>
</evidence>
<evidence type="ECO:0000256" key="1">
    <source>
        <dbReference type="ARBA" id="ARBA00004777"/>
    </source>
</evidence>
<name>A0A7L7KQR6_9MOLU</name>
<dbReference type="InterPro" id="IPR046346">
    <property type="entry name" value="Aminoacid_DH-like_N_sf"/>
</dbReference>
<dbReference type="HAMAP" id="MF_01576">
    <property type="entry name" value="THF_DHG_CYH"/>
    <property type="match status" value="1"/>
</dbReference>
<dbReference type="PROSITE" id="PS00766">
    <property type="entry name" value="THF_DHG_CYH_1"/>
    <property type="match status" value="1"/>
</dbReference>
<dbReference type="Gene3D" id="3.40.50.720">
    <property type="entry name" value="NAD(P)-binding Rossmann-like Domain"/>
    <property type="match status" value="1"/>
</dbReference>
<dbReference type="FunFam" id="3.40.50.720:FF:000094">
    <property type="entry name" value="Bifunctional protein FolD"/>
    <property type="match status" value="1"/>
</dbReference>
<dbReference type="InterPro" id="IPR020631">
    <property type="entry name" value="THF_DH/CycHdrlase_NAD-bd_dom"/>
</dbReference>
<feature type="binding site" evidence="12">
    <location>
        <position position="231"/>
    </location>
    <ligand>
        <name>NADP(+)</name>
        <dbReference type="ChEBI" id="CHEBI:58349"/>
    </ligand>
</feature>
<dbReference type="GO" id="GO:0000105">
    <property type="term" value="P:L-histidine biosynthetic process"/>
    <property type="evidence" value="ECO:0007669"/>
    <property type="project" value="UniProtKB-KW"/>
</dbReference>
<evidence type="ECO:0000256" key="2">
    <source>
        <dbReference type="ARBA" id="ARBA00022563"/>
    </source>
</evidence>
<dbReference type="PANTHER" id="PTHR48099">
    <property type="entry name" value="C-1-TETRAHYDROFOLATE SYNTHASE, CYTOPLASMIC-RELATED"/>
    <property type="match status" value="1"/>
</dbReference>
<gene>
    <name evidence="12 15" type="primary">folD</name>
    <name evidence="15" type="ORF">G4Z02_03865</name>
</gene>
<dbReference type="RefSeq" id="WP_258878547.1">
    <property type="nucleotide sequence ID" value="NZ_CP048914.1"/>
</dbReference>
<proteinExistence type="inferred from homology"/>
<dbReference type="GO" id="GO:0005829">
    <property type="term" value="C:cytosol"/>
    <property type="evidence" value="ECO:0007669"/>
    <property type="project" value="TreeGrafter"/>
</dbReference>
<dbReference type="Gene3D" id="3.40.50.10860">
    <property type="entry name" value="Leucine Dehydrogenase, chain A, domain 1"/>
    <property type="match status" value="1"/>
</dbReference>
<keyword evidence="5 12" id="KW-0378">Hydrolase</keyword>
<dbReference type="GO" id="GO:0006164">
    <property type="term" value="P:purine nucleotide biosynthetic process"/>
    <property type="evidence" value="ECO:0007669"/>
    <property type="project" value="UniProtKB-KW"/>
</dbReference>
<dbReference type="Proteomes" id="UP000514720">
    <property type="component" value="Chromosome"/>
</dbReference>
<evidence type="ECO:0000256" key="10">
    <source>
        <dbReference type="ARBA" id="ARBA00023268"/>
    </source>
</evidence>
<dbReference type="CDD" id="cd01080">
    <property type="entry name" value="NAD_bind_m-THF_DH_Cyclohyd"/>
    <property type="match status" value="1"/>
</dbReference>
<dbReference type="InterPro" id="IPR000672">
    <property type="entry name" value="THF_DH/CycHdrlase"/>
</dbReference>
<dbReference type="PANTHER" id="PTHR48099:SF5">
    <property type="entry name" value="C-1-TETRAHYDROFOLATE SYNTHASE, CYTOPLASMIC"/>
    <property type="match status" value="1"/>
</dbReference>
<evidence type="ECO:0000313" key="16">
    <source>
        <dbReference type="Proteomes" id="UP000514720"/>
    </source>
</evidence>
<comment type="subunit">
    <text evidence="12">Homodimer.</text>
</comment>
<comment type="pathway">
    <text evidence="1 12">One-carbon metabolism; tetrahydrofolate interconversion.</text>
</comment>
<comment type="catalytic activity">
    <reaction evidence="12">
        <text>(6R)-5,10-methylene-5,6,7,8-tetrahydrofolate + NADP(+) = (6R)-5,10-methenyltetrahydrofolate + NADPH</text>
        <dbReference type="Rhea" id="RHEA:22812"/>
        <dbReference type="ChEBI" id="CHEBI:15636"/>
        <dbReference type="ChEBI" id="CHEBI:57455"/>
        <dbReference type="ChEBI" id="CHEBI:57783"/>
        <dbReference type="ChEBI" id="CHEBI:58349"/>
        <dbReference type="EC" id="1.5.1.5"/>
    </reaction>
</comment>
<keyword evidence="6 12" id="KW-0521">NADP</keyword>
<reference evidence="15 16" key="1">
    <citation type="submission" date="2020-02" db="EMBL/GenBank/DDBJ databases">
        <authorList>
            <person name="Zheng R.K."/>
            <person name="Sun C.M."/>
        </authorList>
    </citation>
    <scope>NUCLEOTIDE SEQUENCE [LARGE SCALE GENOMIC DNA]</scope>
    <source>
        <strain evidence="16">zrk13</strain>
    </source>
</reference>
<keyword evidence="9 12" id="KW-0486">Methionine biosynthesis</keyword>
<evidence type="ECO:0000256" key="9">
    <source>
        <dbReference type="ARBA" id="ARBA00023167"/>
    </source>
</evidence>
<dbReference type="PRINTS" id="PR00085">
    <property type="entry name" value="THFDHDRGNASE"/>
</dbReference>
<evidence type="ECO:0000256" key="11">
    <source>
        <dbReference type="ARBA" id="ARBA00036357"/>
    </source>
</evidence>
<evidence type="ECO:0000259" key="13">
    <source>
        <dbReference type="Pfam" id="PF00763"/>
    </source>
</evidence>
<dbReference type="SUPFAM" id="SSF53223">
    <property type="entry name" value="Aminoacid dehydrogenase-like, N-terminal domain"/>
    <property type="match status" value="1"/>
</dbReference>
<evidence type="ECO:0000256" key="12">
    <source>
        <dbReference type="HAMAP-Rule" id="MF_01576"/>
    </source>
</evidence>
<keyword evidence="8 12" id="KW-0368">Histidine biosynthesis</keyword>
<keyword evidence="2 12" id="KW-0554">One-carbon metabolism</keyword>
<feature type="binding site" evidence="12">
    <location>
        <begin position="165"/>
        <end position="167"/>
    </location>
    <ligand>
        <name>NADP(+)</name>
        <dbReference type="ChEBI" id="CHEBI:58349"/>
    </ligand>
</feature>
<dbReference type="AlphaFoldDB" id="A0A7L7KQR6"/>
<keyword evidence="4 12" id="KW-0658">Purine biosynthesis</keyword>
<comment type="similarity">
    <text evidence="12">Belongs to the tetrahydrofolate dehydrogenase/cyclohydrolase family.</text>
</comment>
<dbReference type="FunFam" id="3.40.50.10860:FF:000001">
    <property type="entry name" value="Bifunctional protein FolD"/>
    <property type="match status" value="1"/>
</dbReference>
<dbReference type="EC" id="3.5.4.9" evidence="12"/>
<dbReference type="KEGG" id="xcl:G4Z02_03865"/>
<evidence type="ECO:0000313" key="15">
    <source>
        <dbReference type="EMBL" id="QMS84925.1"/>
    </source>
</evidence>
<dbReference type="InterPro" id="IPR020867">
    <property type="entry name" value="THF_DH/CycHdrlase_CS"/>
</dbReference>
<evidence type="ECO:0000256" key="4">
    <source>
        <dbReference type="ARBA" id="ARBA00022755"/>
    </source>
</evidence>
<organism evidence="15 16">
    <name type="scientific">Candidatus Xianfuyuplasma coldseepsis</name>
    <dbReference type="NCBI Taxonomy" id="2782163"/>
    <lineage>
        <taxon>Bacteria</taxon>
        <taxon>Bacillati</taxon>
        <taxon>Mycoplasmatota</taxon>
        <taxon>Mollicutes</taxon>
        <taxon>Candidatus Izemoplasmatales</taxon>
        <taxon>Candidatus Izemoplasmataceae</taxon>
        <taxon>Candidatus Xianfuyuplasma</taxon>
    </lineage>
</organism>
<feature type="domain" description="Tetrahydrofolate dehydrogenase/cyclohydrolase catalytic" evidence="13">
    <location>
        <begin position="5"/>
        <end position="120"/>
    </location>
</feature>
<dbReference type="UniPathway" id="UPA00193"/>
<dbReference type="GO" id="GO:0035999">
    <property type="term" value="P:tetrahydrofolate interconversion"/>
    <property type="evidence" value="ECO:0007669"/>
    <property type="project" value="UniProtKB-UniRule"/>
</dbReference>
<comment type="function">
    <text evidence="12">Catalyzes the oxidation of 5,10-methylenetetrahydrofolate to 5,10-methenyltetrahydrofolate and then the hydrolysis of 5,10-methenyltetrahydrofolate to 10-formyltetrahydrofolate.</text>
</comment>
<keyword evidence="16" id="KW-1185">Reference proteome</keyword>
<dbReference type="PROSITE" id="PS00767">
    <property type="entry name" value="THF_DHG_CYH_2"/>
    <property type="match status" value="1"/>
</dbReference>
<evidence type="ECO:0000256" key="8">
    <source>
        <dbReference type="ARBA" id="ARBA00023102"/>
    </source>
</evidence>
<dbReference type="Pfam" id="PF02882">
    <property type="entry name" value="THF_DHG_CYH_C"/>
    <property type="match status" value="1"/>
</dbReference>
<dbReference type="EMBL" id="CP048914">
    <property type="protein sequence ID" value="QMS84925.1"/>
    <property type="molecule type" value="Genomic_DNA"/>
</dbReference>
<keyword evidence="7 12" id="KW-0560">Oxidoreductase</keyword>
<protein>
    <recommendedName>
        <fullName evidence="12">Bifunctional protein FolD</fullName>
    </recommendedName>
    <domain>
        <recommendedName>
            <fullName evidence="12">Methylenetetrahydrofolate dehydrogenase</fullName>
            <ecNumber evidence="12">1.5.1.5</ecNumber>
        </recommendedName>
    </domain>
    <domain>
        <recommendedName>
            <fullName evidence="12">Methenyltetrahydrofolate cyclohydrolase</fullName>
            <ecNumber evidence="12">3.5.4.9</ecNumber>
        </recommendedName>
    </domain>
</protein>
<evidence type="ECO:0000256" key="3">
    <source>
        <dbReference type="ARBA" id="ARBA00022605"/>
    </source>
</evidence>
<comment type="caution">
    <text evidence="12">Lacks conserved residue(s) required for the propagation of feature annotation.</text>
</comment>
<comment type="catalytic activity">
    <reaction evidence="11 12">
        <text>(6R)-5,10-methenyltetrahydrofolate + H2O = (6R)-10-formyltetrahydrofolate + H(+)</text>
        <dbReference type="Rhea" id="RHEA:23700"/>
        <dbReference type="ChEBI" id="CHEBI:15377"/>
        <dbReference type="ChEBI" id="CHEBI:15378"/>
        <dbReference type="ChEBI" id="CHEBI:57455"/>
        <dbReference type="ChEBI" id="CHEBI:195366"/>
        <dbReference type="EC" id="3.5.4.9"/>
    </reaction>
</comment>
<feature type="domain" description="Tetrahydrofolate dehydrogenase/cyclohydrolase NAD(P)-binding" evidence="14">
    <location>
        <begin position="139"/>
        <end position="279"/>
    </location>
</feature>
<keyword evidence="3 12" id="KW-0028">Amino-acid biosynthesis</keyword>
<dbReference type="GO" id="GO:0009086">
    <property type="term" value="P:methionine biosynthetic process"/>
    <property type="evidence" value="ECO:0007669"/>
    <property type="project" value="UniProtKB-KW"/>
</dbReference>
<dbReference type="EC" id="1.5.1.5" evidence="12"/>
<dbReference type="GO" id="GO:0004488">
    <property type="term" value="F:methylenetetrahydrofolate dehydrogenase (NADP+) activity"/>
    <property type="evidence" value="ECO:0007669"/>
    <property type="project" value="UniProtKB-UniRule"/>
</dbReference>
<keyword evidence="10 12" id="KW-0511">Multifunctional enzyme</keyword>